<evidence type="ECO:0000256" key="1">
    <source>
        <dbReference type="SAM" id="MobiDB-lite"/>
    </source>
</evidence>
<feature type="compositionally biased region" description="Basic and acidic residues" evidence="1">
    <location>
        <begin position="153"/>
        <end position="172"/>
    </location>
</feature>
<feature type="compositionally biased region" description="Polar residues" evidence="1">
    <location>
        <begin position="195"/>
        <end position="207"/>
    </location>
</feature>
<feature type="compositionally biased region" description="Polar residues" evidence="1">
    <location>
        <begin position="94"/>
        <end position="118"/>
    </location>
</feature>
<dbReference type="AlphaFoldDB" id="A0A7J6BHT4"/>
<reference evidence="2 3" key="1">
    <citation type="submission" date="2020-04" db="EMBL/GenBank/DDBJ databases">
        <title>Chromosome-level genome assembly of a cyprinid fish Onychostoma macrolepis by integration of Nanopore Sequencing, Bionano and Hi-C technology.</title>
        <authorList>
            <person name="Wang D."/>
        </authorList>
    </citation>
    <scope>NUCLEOTIDE SEQUENCE [LARGE SCALE GENOMIC DNA]</scope>
    <source>
        <strain evidence="2">SWU-2019</strain>
        <tissue evidence="2">Muscle</tissue>
    </source>
</reference>
<accession>A0A7J6BHT4</accession>
<name>A0A7J6BHT4_9TELE</name>
<protein>
    <submittedName>
        <fullName evidence="2">Uncharacterized protein</fullName>
    </submittedName>
</protein>
<gene>
    <name evidence="2" type="ORF">G5714_023765</name>
</gene>
<keyword evidence="3" id="KW-1185">Reference proteome</keyword>
<feature type="region of interest" description="Disordered" evidence="1">
    <location>
        <begin position="94"/>
        <end position="124"/>
    </location>
</feature>
<dbReference type="EMBL" id="JAAMOB010000025">
    <property type="protein sequence ID" value="KAF4094687.1"/>
    <property type="molecule type" value="Genomic_DNA"/>
</dbReference>
<sequence length="207" mass="22668">MGEISALTDIEVSRVAVANLNELLRQLQVQRIRRKQLPGRPTQDIPAETIEAYLMSGVKAAEIARLFGVSEMTIRRRMCEYGISHSTNPVALTGSLNSEEPQTNVTEDACDGSTSSHSADTEAPTCNAEQADCVTATVLQTMETTFREQEALRVQEQREYEERLRKEAKEGGDVEGDDGVPRKTPKGHYGAPTPDNISSSESTLPTT</sequence>
<organism evidence="2 3">
    <name type="scientific">Onychostoma macrolepis</name>
    <dbReference type="NCBI Taxonomy" id="369639"/>
    <lineage>
        <taxon>Eukaryota</taxon>
        <taxon>Metazoa</taxon>
        <taxon>Chordata</taxon>
        <taxon>Craniata</taxon>
        <taxon>Vertebrata</taxon>
        <taxon>Euteleostomi</taxon>
        <taxon>Actinopterygii</taxon>
        <taxon>Neopterygii</taxon>
        <taxon>Teleostei</taxon>
        <taxon>Ostariophysi</taxon>
        <taxon>Cypriniformes</taxon>
        <taxon>Cyprinidae</taxon>
        <taxon>Acrossocheilinae</taxon>
        <taxon>Onychostoma</taxon>
    </lineage>
</organism>
<evidence type="ECO:0000313" key="3">
    <source>
        <dbReference type="Proteomes" id="UP000579812"/>
    </source>
</evidence>
<proteinExistence type="predicted"/>
<comment type="caution">
    <text evidence="2">The sequence shown here is derived from an EMBL/GenBank/DDBJ whole genome shotgun (WGS) entry which is preliminary data.</text>
</comment>
<evidence type="ECO:0000313" key="2">
    <source>
        <dbReference type="EMBL" id="KAF4094687.1"/>
    </source>
</evidence>
<feature type="region of interest" description="Disordered" evidence="1">
    <location>
        <begin position="153"/>
        <end position="207"/>
    </location>
</feature>
<dbReference type="Proteomes" id="UP000579812">
    <property type="component" value="Unassembled WGS sequence"/>
</dbReference>